<keyword evidence="5" id="KW-1185">Reference proteome</keyword>
<evidence type="ECO:0000313" key="5">
    <source>
        <dbReference type="Proteomes" id="UP000332933"/>
    </source>
</evidence>
<dbReference type="EMBL" id="CAADRA010007293">
    <property type="protein sequence ID" value="VFU00037.1"/>
    <property type="molecule type" value="Genomic_DNA"/>
</dbReference>
<dbReference type="PROSITE" id="PS50948">
    <property type="entry name" value="PAN"/>
    <property type="match status" value="1"/>
</dbReference>
<dbReference type="Proteomes" id="UP000332933">
    <property type="component" value="Unassembled WGS sequence"/>
</dbReference>
<feature type="chain" id="PRO_5033437774" evidence="1">
    <location>
        <begin position="21"/>
        <end position="257"/>
    </location>
</feature>
<dbReference type="OrthoDB" id="64551at2759"/>
<dbReference type="EMBL" id="VJMH01007267">
    <property type="protein sequence ID" value="KAF0684671.1"/>
    <property type="molecule type" value="Genomic_DNA"/>
</dbReference>
<evidence type="ECO:0000313" key="3">
    <source>
        <dbReference type="EMBL" id="KAF0684671.1"/>
    </source>
</evidence>
<reference evidence="4 5" key="1">
    <citation type="submission" date="2019-03" db="EMBL/GenBank/DDBJ databases">
        <authorList>
            <person name="Gaulin E."/>
            <person name="Dumas B."/>
        </authorList>
    </citation>
    <scope>NUCLEOTIDE SEQUENCE [LARGE SCALE GENOMIC DNA]</scope>
    <source>
        <strain evidence="4">CBS 568.67</strain>
    </source>
</reference>
<feature type="domain" description="Apple" evidence="2">
    <location>
        <begin position="93"/>
        <end position="179"/>
    </location>
</feature>
<keyword evidence="1" id="KW-0732">Signal</keyword>
<dbReference type="SUPFAM" id="SSF57414">
    <property type="entry name" value="Hairpin loop containing domain-like"/>
    <property type="match status" value="1"/>
</dbReference>
<dbReference type="InterPro" id="IPR003609">
    <property type="entry name" value="Pan_app"/>
</dbReference>
<dbReference type="Gene3D" id="3.50.4.10">
    <property type="entry name" value="Hepatocyte Growth Factor"/>
    <property type="match status" value="2"/>
</dbReference>
<reference evidence="3" key="2">
    <citation type="submission" date="2019-06" db="EMBL/GenBank/DDBJ databases">
        <title>Genomics analysis of Aphanomyces spp. identifies a new class of oomycete effector associated with host adaptation.</title>
        <authorList>
            <person name="Gaulin E."/>
        </authorList>
    </citation>
    <scope>NUCLEOTIDE SEQUENCE</scope>
    <source>
        <strain evidence="3">CBS 578.67</strain>
    </source>
</reference>
<dbReference type="AlphaFoldDB" id="A0A485LMI9"/>
<organism evidence="4 5">
    <name type="scientific">Aphanomyces stellatus</name>
    <dbReference type="NCBI Taxonomy" id="120398"/>
    <lineage>
        <taxon>Eukaryota</taxon>
        <taxon>Sar</taxon>
        <taxon>Stramenopiles</taxon>
        <taxon>Oomycota</taxon>
        <taxon>Saprolegniomycetes</taxon>
        <taxon>Saprolegniales</taxon>
        <taxon>Verrucalvaceae</taxon>
        <taxon>Aphanomyces</taxon>
    </lineage>
</organism>
<protein>
    <submittedName>
        <fullName evidence="4">Aste57867_23391 protein</fullName>
    </submittedName>
</protein>
<proteinExistence type="predicted"/>
<name>A0A485LMI9_9STRA</name>
<feature type="signal peptide" evidence="1">
    <location>
        <begin position="1"/>
        <end position="20"/>
    </location>
</feature>
<gene>
    <name evidence="4" type="primary">Aste57867_23391</name>
    <name evidence="3" type="ORF">As57867_023320</name>
    <name evidence="4" type="ORF">ASTE57867_23391</name>
</gene>
<sequence length="257" mass="28386">MRAFAFLVASVAAIIAPTDRQFECTVGADLYGEDLEHAELSMDKCLDECRQKAACNALTWTRSHNSEGLCYMKHLRDLGREPSLRTTFNAITCKTKAASWVLLPGVQIYGDDLATRANVASFDECTLLCTDTLGCTSVFYTRYGQTCSLKRSATTYHHVWSKAVDLGAVSAIQFSYKQCQANVDLYLQEDVTSFKGSFQDCGRCIQGDVHGFTWTPGPIDGMGTPREPLGQCFCKRLANRTLDPAKLRPSDVITCVD</sequence>
<dbReference type="Pfam" id="PF00024">
    <property type="entry name" value="PAN_1"/>
    <property type="match status" value="1"/>
</dbReference>
<evidence type="ECO:0000256" key="1">
    <source>
        <dbReference type="SAM" id="SignalP"/>
    </source>
</evidence>
<dbReference type="Pfam" id="PF14295">
    <property type="entry name" value="PAN_4"/>
    <property type="match status" value="1"/>
</dbReference>
<evidence type="ECO:0000313" key="4">
    <source>
        <dbReference type="EMBL" id="VFU00037.1"/>
    </source>
</evidence>
<accession>A0A485LMI9</accession>
<evidence type="ECO:0000259" key="2">
    <source>
        <dbReference type="PROSITE" id="PS50948"/>
    </source>
</evidence>